<feature type="region of interest" description="Disordered" evidence="1">
    <location>
        <begin position="83"/>
        <end position="166"/>
    </location>
</feature>
<feature type="compositionally biased region" description="Low complexity" evidence="1">
    <location>
        <begin position="96"/>
        <end position="109"/>
    </location>
</feature>
<protein>
    <submittedName>
        <fullName evidence="2">Uncharacterized protein</fullName>
    </submittedName>
</protein>
<organism evidence="2">
    <name type="scientific">Pseudo-nitzschia australis</name>
    <dbReference type="NCBI Taxonomy" id="44445"/>
    <lineage>
        <taxon>Eukaryota</taxon>
        <taxon>Sar</taxon>
        <taxon>Stramenopiles</taxon>
        <taxon>Ochrophyta</taxon>
        <taxon>Bacillariophyta</taxon>
        <taxon>Bacillariophyceae</taxon>
        <taxon>Bacillariophycidae</taxon>
        <taxon>Bacillariales</taxon>
        <taxon>Bacillariaceae</taxon>
        <taxon>Pseudo-nitzschia</taxon>
    </lineage>
</organism>
<dbReference type="AlphaFoldDB" id="A0A7S4EPU8"/>
<evidence type="ECO:0000256" key="1">
    <source>
        <dbReference type="SAM" id="MobiDB-lite"/>
    </source>
</evidence>
<proteinExistence type="predicted"/>
<name>A0A7S4EPU8_9STRA</name>
<sequence>MLHACFVVFFYTCIATYRRTNSLTNSLINLTLSSRSYRIFCIPFHQSQILDTCLRYGSKDNMTAIVIQFPGCEKSYVDAAKAAPANKDVKDAEGSATTTATTTTTTTTTEGDKRQQEGVAGRRRKREEVHGVQHQQQQQQREEYGGGGGGDGGGGSGVESPSRAPL</sequence>
<dbReference type="EMBL" id="HBIX01029063">
    <property type="protein sequence ID" value="CAE0726801.1"/>
    <property type="molecule type" value="Transcribed_RNA"/>
</dbReference>
<evidence type="ECO:0000313" key="2">
    <source>
        <dbReference type="EMBL" id="CAE0726801.1"/>
    </source>
</evidence>
<reference evidence="2" key="1">
    <citation type="submission" date="2021-01" db="EMBL/GenBank/DDBJ databases">
        <authorList>
            <person name="Corre E."/>
            <person name="Pelletier E."/>
            <person name="Niang G."/>
            <person name="Scheremetjew M."/>
            <person name="Finn R."/>
            <person name="Kale V."/>
            <person name="Holt S."/>
            <person name="Cochrane G."/>
            <person name="Meng A."/>
            <person name="Brown T."/>
            <person name="Cohen L."/>
        </authorList>
    </citation>
    <scope>NUCLEOTIDE SEQUENCE</scope>
    <source>
        <strain evidence="2">10249 10 AB</strain>
    </source>
</reference>
<accession>A0A7S4EPU8</accession>
<feature type="compositionally biased region" description="Gly residues" evidence="1">
    <location>
        <begin position="145"/>
        <end position="157"/>
    </location>
</feature>
<gene>
    <name evidence="2" type="ORF">PAUS00366_LOCUS19561</name>
</gene>